<keyword evidence="14" id="KW-1185">Reference proteome</keyword>
<evidence type="ECO:0000313" key="14">
    <source>
        <dbReference type="Proteomes" id="UP001652581"/>
    </source>
</evidence>
<dbReference type="GeneID" id="102525630"/>
<comment type="subcellular location">
    <subcellularLocation>
        <location evidence="1 10">Secreted</location>
    </subcellularLocation>
</comment>
<feature type="domain" description="Motilin/ghrelin" evidence="13">
    <location>
        <begin position="82"/>
        <end position="109"/>
    </location>
</feature>
<reference evidence="15" key="1">
    <citation type="submission" date="2025-08" db="UniProtKB">
        <authorList>
            <consortium name="RefSeq"/>
        </authorList>
    </citation>
    <scope>IDENTIFICATION</scope>
</reference>
<dbReference type="Pfam" id="PF04644">
    <property type="entry name" value="Motilin_ghrelin"/>
    <property type="match status" value="1"/>
</dbReference>
<evidence type="ECO:0000256" key="1">
    <source>
        <dbReference type="ARBA" id="ARBA00004613"/>
    </source>
</evidence>
<evidence type="ECO:0000256" key="4">
    <source>
        <dbReference type="ARBA" id="ARBA00022702"/>
    </source>
</evidence>
<keyword evidence="3 10" id="KW-0964">Secreted</keyword>
<dbReference type="InterPro" id="IPR006738">
    <property type="entry name" value="Motilin_ghrelin"/>
</dbReference>
<gene>
    <name evidence="15" type="primary">GHRL</name>
</gene>
<evidence type="ECO:0000256" key="6">
    <source>
        <dbReference type="ARBA" id="ARBA00022815"/>
    </source>
</evidence>
<evidence type="ECO:0000259" key="12">
    <source>
        <dbReference type="Pfam" id="PF04643"/>
    </source>
</evidence>
<evidence type="ECO:0000259" key="13">
    <source>
        <dbReference type="Pfam" id="PF04644"/>
    </source>
</evidence>
<comment type="similarity">
    <text evidence="2 10">Belongs to the motilin family.</text>
</comment>
<evidence type="ECO:0000256" key="2">
    <source>
        <dbReference type="ARBA" id="ARBA00006473"/>
    </source>
</evidence>
<comment type="PTM">
    <text evidence="10">O-octanoylation is essential for ghrelin activity.</text>
</comment>
<dbReference type="RefSeq" id="XP_072797949.1">
    <property type="nucleotide sequence ID" value="XM_072941848.1"/>
</dbReference>
<organism evidence="14 15">
    <name type="scientific">Vicugna pacos</name>
    <name type="common">Alpaca</name>
    <name type="synonym">Lama pacos</name>
    <dbReference type="NCBI Taxonomy" id="30538"/>
    <lineage>
        <taxon>Eukaryota</taxon>
        <taxon>Metazoa</taxon>
        <taxon>Chordata</taxon>
        <taxon>Craniata</taxon>
        <taxon>Vertebrata</taxon>
        <taxon>Euteleostomi</taxon>
        <taxon>Mammalia</taxon>
        <taxon>Eutheria</taxon>
        <taxon>Laurasiatheria</taxon>
        <taxon>Artiodactyla</taxon>
        <taxon>Tylopoda</taxon>
        <taxon>Camelidae</taxon>
        <taxon>Vicugna</taxon>
    </lineage>
</organism>
<keyword evidence="4 10" id="KW-0372">Hormone</keyword>
<evidence type="ECO:0000256" key="11">
    <source>
        <dbReference type="SAM" id="MobiDB-lite"/>
    </source>
</evidence>
<dbReference type="Proteomes" id="UP001652581">
    <property type="component" value="Chromosome 17"/>
</dbReference>
<keyword evidence="5 10" id="KW-0732">Signal</keyword>
<feature type="region of interest" description="Disordered" evidence="11">
    <location>
        <begin position="86"/>
        <end position="126"/>
    </location>
</feature>
<evidence type="ECO:0000256" key="9">
    <source>
        <dbReference type="ARBA" id="ARBA00025531"/>
    </source>
</evidence>
<dbReference type="PANTHER" id="PTHR14122:SF1">
    <property type="entry name" value="APPETITE-REGULATING HORMONE"/>
    <property type="match status" value="1"/>
</dbReference>
<proteinExistence type="inferred from homology"/>
<comment type="function">
    <text evidence="8 10">Obestatin may be the ligand for GPR39. May have an appetite-reducing effect resulting in decreased food intake. May reduce gastric emptying activity and jejunal motility.</text>
</comment>
<dbReference type="InterPro" id="IPR005441">
    <property type="entry name" value="Preproghrelin"/>
</dbReference>
<name>A0ABM5BNH6_VICPA</name>
<protein>
    <recommendedName>
        <fullName evidence="10">Appetite-regulating hormone</fullName>
    </recommendedName>
    <alternativeName>
        <fullName evidence="10">Growth hormone secretagogue</fullName>
    </alternativeName>
    <alternativeName>
        <fullName evidence="10">Growth hormone-releasing peptide</fullName>
    </alternativeName>
    <alternativeName>
        <fullName evidence="10">Motilin-related peptide</fullName>
    </alternativeName>
    <component>
        <recommendedName>
            <fullName evidence="10">Ghrelin</fullName>
        </recommendedName>
    </component>
    <component>
        <recommendedName>
            <fullName evidence="10">Obestatin</fullName>
        </recommendedName>
    </component>
</protein>
<keyword evidence="7 10" id="KW-0449">Lipoprotein</keyword>
<evidence type="ECO:0000256" key="3">
    <source>
        <dbReference type="ARBA" id="ARBA00022525"/>
    </source>
</evidence>
<evidence type="ECO:0000256" key="10">
    <source>
        <dbReference type="RuleBase" id="RU368086"/>
    </source>
</evidence>
<feature type="domain" description="Motilin/ghrelin-associated peptide" evidence="12">
    <location>
        <begin position="117"/>
        <end position="173"/>
    </location>
</feature>
<evidence type="ECO:0000313" key="15">
    <source>
        <dbReference type="RefSeq" id="XP_072797949.1"/>
    </source>
</evidence>
<dbReference type="InterPro" id="IPR006737">
    <property type="entry name" value="Motilin_assoc"/>
</dbReference>
<comment type="function">
    <text evidence="9 10">Ghrelin is the ligand for growth hormone secretagogue receptor type 1 (GHSR). Induces the release of growth hormone from the pituitary. Has an appetite-stimulating effect, induces adiposity and stimulates gastric acid secretion. Involved in growth regulation.</text>
</comment>
<evidence type="ECO:0000256" key="8">
    <source>
        <dbReference type="ARBA" id="ARBA00024845"/>
    </source>
</evidence>
<dbReference type="Pfam" id="PF04643">
    <property type="entry name" value="Motilin_assoc"/>
    <property type="match status" value="1"/>
</dbReference>
<sequence>MGRGSPSGGVLRAILLSSHVPRSGSPHPVRWALMHREGGGCYPEPLSPPGSTVPPAEAMPSPGTICGLLLLSVTWVDVAMAGSSFLSPERQRAQQRKESKKPSAKLQPRALEGWLGPEDGRQAGGGEDELEIRFNAPFDVGIKLSGAQSHQHGQTLGNFLQDILWEEANEAPANE</sequence>
<dbReference type="PANTHER" id="PTHR14122">
    <property type="entry name" value="GHRELIN PRECURSOR"/>
    <property type="match status" value="1"/>
</dbReference>
<feature type="compositionally biased region" description="Basic and acidic residues" evidence="11">
    <location>
        <begin position="89"/>
        <end position="101"/>
    </location>
</feature>
<evidence type="ECO:0000256" key="5">
    <source>
        <dbReference type="ARBA" id="ARBA00022729"/>
    </source>
</evidence>
<accession>A0ABM5BNH6</accession>
<dbReference type="PRINTS" id="PR01624">
    <property type="entry name" value="GHRELIN"/>
</dbReference>
<keyword evidence="6" id="KW-0027">Amidation</keyword>
<evidence type="ECO:0000256" key="7">
    <source>
        <dbReference type="ARBA" id="ARBA00023288"/>
    </source>
</evidence>